<evidence type="ECO:0000313" key="3">
    <source>
        <dbReference type="Proteomes" id="UP001362999"/>
    </source>
</evidence>
<dbReference type="AlphaFoldDB" id="A0AAW0CBC3"/>
<comment type="caution">
    <text evidence="2">The sequence shown here is derived from an EMBL/GenBank/DDBJ whole genome shotgun (WGS) entry which is preliminary data.</text>
</comment>
<feature type="compositionally biased region" description="Basic residues" evidence="1">
    <location>
        <begin position="47"/>
        <end position="60"/>
    </location>
</feature>
<gene>
    <name evidence="2" type="ORF">R3P38DRAFT_2771091</name>
</gene>
<name>A0AAW0CBC3_9AGAR</name>
<evidence type="ECO:0000256" key="1">
    <source>
        <dbReference type="SAM" id="MobiDB-lite"/>
    </source>
</evidence>
<reference evidence="2 3" key="1">
    <citation type="journal article" date="2024" name="J Genomics">
        <title>Draft genome sequencing and assembly of Favolaschia claudopus CIRM-BRFM 2984 isolated from oak limbs.</title>
        <authorList>
            <person name="Navarro D."/>
            <person name="Drula E."/>
            <person name="Chaduli D."/>
            <person name="Cazenave R."/>
            <person name="Ahrendt S."/>
            <person name="Wang J."/>
            <person name="Lipzen A."/>
            <person name="Daum C."/>
            <person name="Barry K."/>
            <person name="Grigoriev I.V."/>
            <person name="Favel A."/>
            <person name="Rosso M.N."/>
            <person name="Martin F."/>
        </authorList>
    </citation>
    <scope>NUCLEOTIDE SEQUENCE [LARGE SCALE GENOMIC DNA]</scope>
    <source>
        <strain evidence="2 3">CIRM-BRFM 2984</strain>
    </source>
</reference>
<organism evidence="2 3">
    <name type="scientific">Favolaschia claudopus</name>
    <dbReference type="NCBI Taxonomy" id="2862362"/>
    <lineage>
        <taxon>Eukaryota</taxon>
        <taxon>Fungi</taxon>
        <taxon>Dikarya</taxon>
        <taxon>Basidiomycota</taxon>
        <taxon>Agaricomycotina</taxon>
        <taxon>Agaricomycetes</taxon>
        <taxon>Agaricomycetidae</taxon>
        <taxon>Agaricales</taxon>
        <taxon>Marasmiineae</taxon>
        <taxon>Mycenaceae</taxon>
        <taxon>Favolaschia</taxon>
    </lineage>
</organism>
<accession>A0AAW0CBC3</accession>
<feature type="region of interest" description="Disordered" evidence="1">
    <location>
        <begin position="1"/>
        <end position="93"/>
    </location>
</feature>
<proteinExistence type="predicted"/>
<keyword evidence="3" id="KW-1185">Reference proteome</keyword>
<dbReference type="EMBL" id="JAWWNJ010000018">
    <property type="protein sequence ID" value="KAK7037073.1"/>
    <property type="molecule type" value="Genomic_DNA"/>
</dbReference>
<evidence type="ECO:0000313" key="2">
    <source>
        <dbReference type="EMBL" id="KAK7037073.1"/>
    </source>
</evidence>
<protein>
    <submittedName>
        <fullName evidence="2">Uncharacterized protein</fullName>
    </submittedName>
</protein>
<sequence>MASDPDTSQAPPLRDATNLPPSSPEPSIPEMEKEIASLKSLVDAFSRRRGRGGRPKRVRSKASENASNSDDESPDGADPKRSKTSNEAADKTTPDYYAYGQAIGRFLGAHVVLSRVVEYGCHMDTALSEDEGEHDEKLEGAWKIF</sequence>
<feature type="compositionally biased region" description="Polar residues" evidence="1">
    <location>
        <begin position="1"/>
        <end position="10"/>
    </location>
</feature>
<dbReference type="Proteomes" id="UP001362999">
    <property type="component" value="Unassembled WGS sequence"/>
</dbReference>